<evidence type="ECO:0000256" key="1">
    <source>
        <dbReference type="SAM" id="SignalP"/>
    </source>
</evidence>
<name>A0A9D2CX45_9FIRM</name>
<accession>A0A9D2CX45</accession>
<dbReference type="Gene3D" id="2.60.120.260">
    <property type="entry name" value="Galactose-binding domain-like"/>
    <property type="match status" value="1"/>
</dbReference>
<feature type="signal peptide" evidence="1">
    <location>
        <begin position="1"/>
        <end position="25"/>
    </location>
</feature>
<dbReference type="PROSITE" id="PS51257">
    <property type="entry name" value="PROKAR_LIPOPROTEIN"/>
    <property type="match status" value="1"/>
</dbReference>
<reference evidence="2" key="2">
    <citation type="submission" date="2021-04" db="EMBL/GenBank/DDBJ databases">
        <authorList>
            <person name="Gilroy R."/>
        </authorList>
    </citation>
    <scope>NUCLEOTIDE SEQUENCE</scope>
    <source>
        <strain evidence="2">CHK187-5294</strain>
    </source>
</reference>
<evidence type="ECO:0008006" key="4">
    <source>
        <dbReference type="Google" id="ProtNLM"/>
    </source>
</evidence>
<feature type="chain" id="PRO_5038526965" description="CBM-cenC domain-containing protein" evidence="1">
    <location>
        <begin position="26"/>
        <end position="192"/>
    </location>
</feature>
<keyword evidence="1" id="KW-0732">Signal</keyword>
<dbReference type="EMBL" id="DXCL01000009">
    <property type="protein sequence ID" value="HIZ02945.1"/>
    <property type="molecule type" value="Genomic_DNA"/>
</dbReference>
<comment type="caution">
    <text evidence="2">The sequence shown here is derived from an EMBL/GenBank/DDBJ whole genome shotgun (WGS) entry which is preliminary data.</text>
</comment>
<reference evidence="2" key="1">
    <citation type="journal article" date="2021" name="PeerJ">
        <title>Extensive microbial diversity within the chicken gut microbiome revealed by metagenomics and culture.</title>
        <authorList>
            <person name="Gilroy R."/>
            <person name="Ravi A."/>
            <person name="Getino M."/>
            <person name="Pursley I."/>
            <person name="Horton D.L."/>
            <person name="Alikhan N.F."/>
            <person name="Baker D."/>
            <person name="Gharbi K."/>
            <person name="Hall N."/>
            <person name="Watson M."/>
            <person name="Adriaenssens E.M."/>
            <person name="Foster-Nyarko E."/>
            <person name="Jarju S."/>
            <person name="Secka A."/>
            <person name="Antonio M."/>
            <person name="Oren A."/>
            <person name="Chaudhuri R.R."/>
            <person name="La Ragione R."/>
            <person name="Hildebrand F."/>
            <person name="Pallen M.J."/>
        </authorList>
    </citation>
    <scope>NUCLEOTIDE SEQUENCE</scope>
    <source>
        <strain evidence="2">CHK187-5294</strain>
    </source>
</reference>
<proteinExistence type="predicted"/>
<dbReference type="AlphaFoldDB" id="A0A9D2CX45"/>
<evidence type="ECO:0000313" key="3">
    <source>
        <dbReference type="Proteomes" id="UP000824132"/>
    </source>
</evidence>
<gene>
    <name evidence="2" type="ORF">H9727_01515</name>
</gene>
<protein>
    <recommendedName>
        <fullName evidence="4">CBM-cenC domain-containing protein</fullName>
    </recommendedName>
</protein>
<dbReference type="Proteomes" id="UP000824132">
    <property type="component" value="Unassembled WGS sequence"/>
</dbReference>
<organism evidence="2 3">
    <name type="scientific">Candidatus Borkfalkia avistercoris</name>
    <dbReference type="NCBI Taxonomy" id="2838504"/>
    <lineage>
        <taxon>Bacteria</taxon>
        <taxon>Bacillati</taxon>
        <taxon>Bacillota</taxon>
        <taxon>Clostridia</taxon>
        <taxon>Christensenellales</taxon>
        <taxon>Christensenellaceae</taxon>
        <taxon>Candidatus Borkfalkia</taxon>
    </lineage>
</organism>
<sequence>MKKFFGILGSVILCMAVACCFVGCGGDDETTKMEVVTEWNMGVTEGFTLNGWQATNADKMEYVDNAEAKDGKALQVTVSVGGGVNFRPEENHARHATKMTMRIYSETEAGISIQAKELNGDWACLIGENPNPEVVDFDYDYDFDLKTGWNEYEFTFNKTLTNPFNLFVFKGKTSGATFLIDTITFMKPAETK</sequence>
<evidence type="ECO:0000313" key="2">
    <source>
        <dbReference type="EMBL" id="HIZ02945.1"/>
    </source>
</evidence>